<feature type="non-terminal residue" evidence="1">
    <location>
        <position position="48"/>
    </location>
</feature>
<dbReference type="AlphaFoldDB" id="A0A392SKR4"/>
<name>A0A392SKR4_9FABA</name>
<reference evidence="1 2" key="1">
    <citation type="journal article" date="2018" name="Front. Plant Sci.">
        <title>Red Clover (Trifolium pratense) and Zigzag Clover (T. medium) - A Picture of Genomic Similarities and Differences.</title>
        <authorList>
            <person name="Dluhosova J."/>
            <person name="Istvanek J."/>
            <person name="Nedelnik J."/>
            <person name="Repkova J."/>
        </authorList>
    </citation>
    <scope>NUCLEOTIDE SEQUENCE [LARGE SCALE GENOMIC DNA]</scope>
    <source>
        <strain evidence="2">cv. 10/8</strain>
        <tissue evidence="1">Leaf</tissue>
    </source>
</reference>
<accession>A0A392SKR4</accession>
<dbReference type="Proteomes" id="UP000265520">
    <property type="component" value="Unassembled WGS sequence"/>
</dbReference>
<sequence length="48" mass="5593">MSRDVLESECSRLSDDVRSGMNLSNMLWELLEEKSLDRVFIMGMSLRL</sequence>
<evidence type="ECO:0000313" key="2">
    <source>
        <dbReference type="Proteomes" id="UP000265520"/>
    </source>
</evidence>
<dbReference type="EMBL" id="LXQA010386854">
    <property type="protein sequence ID" value="MCI48456.1"/>
    <property type="molecule type" value="Genomic_DNA"/>
</dbReference>
<keyword evidence="2" id="KW-1185">Reference proteome</keyword>
<evidence type="ECO:0000313" key="1">
    <source>
        <dbReference type="EMBL" id="MCI48456.1"/>
    </source>
</evidence>
<proteinExistence type="predicted"/>
<comment type="caution">
    <text evidence="1">The sequence shown here is derived from an EMBL/GenBank/DDBJ whole genome shotgun (WGS) entry which is preliminary data.</text>
</comment>
<organism evidence="1 2">
    <name type="scientific">Trifolium medium</name>
    <dbReference type="NCBI Taxonomy" id="97028"/>
    <lineage>
        <taxon>Eukaryota</taxon>
        <taxon>Viridiplantae</taxon>
        <taxon>Streptophyta</taxon>
        <taxon>Embryophyta</taxon>
        <taxon>Tracheophyta</taxon>
        <taxon>Spermatophyta</taxon>
        <taxon>Magnoliopsida</taxon>
        <taxon>eudicotyledons</taxon>
        <taxon>Gunneridae</taxon>
        <taxon>Pentapetalae</taxon>
        <taxon>rosids</taxon>
        <taxon>fabids</taxon>
        <taxon>Fabales</taxon>
        <taxon>Fabaceae</taxon>
        <taxon>Papilionoideae</taxon>
        <taxon>50 kb inversion clade</taxon>
        <taxon>NPAAA clade</taxon>
        <taxon>Hologalegina</taxon>
        <taxon>IRL clade</taxon>
        <taxon>Trifolieae</taxon>
        <taxon>Trifolium</taxon>
    </lineage>
</organism>
<protein>
    <submittedName>
        <fullName evidence="1">Uncharacterized protein</fullName>
    </submittedName>
</protein>